<dbReference type="PROSITE" id="PS00092">
    <property type="entry name" value="N6_MTASE"/>
    <property type="match status" value="1"/>
</dbReference>
<evidence type="ECO:0000313" key="11">
    <source>
        <dbReference type="Proteomes" id="UP000241434"/>
    </source>
</evidence>
<comment type="catalytic activity">
    <reaction evidence="7">
        <text>a 2'-deoxyadenosine in DNA + S-adenosyl-L-methionine = an N(6)-methyl-2'-deoxyadenosine in DNA + S-adenosyl-L-homocysteine + H(+)</text>
        <dbReference type="Rhea" id="RHEA:15197"/>
        <dbReference type="Rhea" id="RHEA-COMP:12418"/>
        <dbReference type="Rhea" id="RHEA-COMP:12419"/>
        <dbReference type="ChEBI" id="CHEBI:15378"/>
        <dbReference type="ChEBI" id="CHEBI:57856"/>
        <dbReference type="ChEBI" id="CHEBI:59789"/>
        <dbReference type="ChEBI" id="CHEBI:90615"/>
        <dbReference type="ChEBI" id="CHEBI:90616"/>
        <dbReference type="EC" id="2.1.1.72"/>
    </reaction>
</comment>
<dbReference type="GO" id="GO:0032259">
    <property type="term" value="P:methylation"/>
    <property type="evidence" value="ECO:0007669"/>
    <property type="project" value="UniProtKB-KW"/>
</dbReference>
<dbReference type="SUPFAM" id="SSF53335">
    <property type="entry name" value="S-adenosyl-L-methionine-dependent methyltransferases"/>
    <property type="match status" value="1"/>
</dbReference>
<dbReference type="AlphaFoldDB" id="A0A2P7Q0Y6"/>
<proteinExistence type="predicted"/>
<dbReference type="InterPro" id="IPR025931">
    <property type="entry name" value="TaqI_C"/>
</dbReference>
<evidence type="ECO:0000259" key="9">
    <source>
        <dbReference type="Pfam" id="PF12950"/>
    </source>
</evidence>
<dbReference type="Gene3D" id="3.40.50.150">
    <property type="entry name" value="Vaccinia Virus protein VP39"/>
    <property type="match status" value="1"/>
</dbReference>
<accession>A0A2P7Q0Y6</accession>
<evidence type="ECO:0000256" key="2">
    <source>
        <dbReference type="ARBA" id="ARBA00022603"/>
    </source>
</evidence>
<evidence type="ECO:0000256" key="6">
    <source>
        <dbReference type="ARBA" id="ARBA00023125"/>
    </source>
</evidence>
<dbReference type="EMBL" id="JYGE01000003">
    <property type="protein sequence ID" value="PSJ31600.1"/>
    <property type="molecule type" value="Genomic_DNA"/>
</dbReference>
<evidence type="ECO:0000256" key="1">
    <source>
        <dbReference type="ARBA" id="ARBA00011900"/>
    </source>
</evidence>
<name>A0A2P7Q0Y6_9FIRM</name>
<protein>
    <recommendedName>
        <fullName evidence="1">site-specific DNA-methyltransferase (adenine-specific)</fullName>
        <ecNumber evidence="1">2.1.1.72</ecNumber>
    </recommendedName>
</protein>
<sequence length="570" mass="67273">MDLYNTSRDYRERLSKEKCKANGIYYTPEPIVKLMVKEVLQEKEEYKNLKILDIASGCGVFYSEILNYLIDDKSDIEEMLDIKSFISSNLYSIEKDKGSVEVLKNYLQKRFGLEKDYKNNIITDDALFPKNKKIKEGMFDIIIGNPPYVGHKSIDVDYSKKLRKYYPEVYVNKSDIYYCFFKIAIDYLKEGGVASLIVPRYFLESQSALLVRKFIEKNVEIISIVDFRNSNVFLNGIGVSPCIITFKKNISRLLEKDNKEKEVVDNKKEVLLLNLPNIRIIKNKKDLDLLLSGKLIRANGYMDIDDTSWSLLTNSEKGIMDAIRKKQSYRLADIVDNYQGVITGCDRAFIVEKDSELLEGMDKETIKRWIKSKDINPYFINDSDKVIVYTDDMKYSDIPNIYKAQLKKYEERLKSRREVLRGIRAWYKLQWGRESMIFEQEKIIYPFKSKTNRFALDLDKSFFSADVYFFTIKDEFKEKISYIYLLSILNSRIYQIYMQSFLKKMGNSIYEYYPYRLLETYIFIDDSYKEIENLGKKILLEENESNIQILMNKIDIILEKSLNITDFIKK</sequence>
<keyword evidence="11" id="KW-1185">Reference proteome</keyword>
<feature type="domain" description="TaqI-like C-terminal specificity" evidence="9">
    <location>
        <begin position="430"/>
        <end position="517"/>
    </location>
</feature>
<dbReference type="RefSeq" id="WP_106776334.1">
    <property type="nucleotide sequence ID" value="NZ_JYGE01000003.1"/>
</dbReference>
<dbReference type="InterPro" id="IPR011639">
    <property type="entry name" value="MethylTrfase_TaqI-like_dom"/>
</dbReference>
<keyword evidence="3" id="KW-0808">Transferase</keyword>
<dbReference type="GO" id="GO:0009307">
    <property type="term" value="P:DNA restriction-modification system"/>
    <property type="evidence" value="ECO:0007669"/>
    <property type="project" value="UniProtKB-KW"/>
</dbReference>
<evidence type="ECO:0000256" key="5">
    <source>
        <dbReference type="ARBA" id="ARBA00022747"/>
    </source>
</evidence>
<evidence type="ECO:0000256" key="7">
    <source>
        <dbReference type="ARBA" id="ARBA00047942"/>
    </source>
</evidence>
<comment type="caution">
    <text evidence="10">The sequence shown here is derived from an EMBL/GenBank/DDBJ whole genome shotgun (WGS) entry which is preliminary data.</text>
</comment>
<dbReference type="PANTHER" id="PTHR33841">
    <property type="entry name" value="DNA METHYLTRANSFERASE YEEA-RELATED"/>
    <property type="match status" value="1"/>
</dbReference>
<dbReference type="EC" id="2.1.1.72" evidence="1"/>
<dbReference type="GO" id="GO:0003677">
    <property type="term" value="F:DNA binding"/>
    <property type="evidence" value="ECO:0007669"/>
    <property type="project" value="UniProtKB-KW"/>
</dbReference>
<evidence type="ECO:0000256" key="3">
    <source>
        <dbReference type="ARBA" id="ARBA00022679"/>
    </source>
</evidence>
<dbReference type="GO" id="GO:0009007">
    <property type="term" value="F:site-specific DNA-methyltransferase (adenine-specific) activity"/>
    <property type="evidence" value="ECO:0007669"/>
    <property type="project" value="UniProtKB-EC"/>
</dbReference>
<evidence type="ECO:0000259" key="8">
    <source>
        <dbReference type="Pfam" id="PF07669"/>
    </source>
</evidence>
<dbReference type="Pfam" id="PF12950">
    <property type="entry name" value="TaqI_C"/>
    <property type="match status" value="1"/>
</dbReference>
<dbReference type="Proteomes" id="UP000241434">
    <property type="component" value="Unassembled WGS sequence"/>
</dbReference>
<dbReference type="InterPro" id="IPR050953">
    <property type="entry name" value="N4_N6_ade-DNA_methylase"/>
</dbReference>
<dbReference type="Pfam" id="PF07669">
    <property type="entry name" value="Eco57I"/>
    <property type="match status" value="1"/>
</dbReference>
<evidence type="ECO:0000313" key="10">
    <source>
        <dbReference type="EMBL" id="PSJ31600.1"/>
    </source>
</evidence>
<keyword evidence="5" id="KW-0680">Restriction system</keyword>
<gene>
    <name evidence="10" type="ORF">UF10_02900</name>
</gene>
<keyword evidence="6" id="KW-0238">DNA-binding</keyword>
<evidence type="ECO:0000256" key="4">
    <source>
        <dbReference type="ARBA" id="ARBA00022691"/>
    </source>
</evidence>
<organism evidence="10 11">
    <name type="scientific">Peptostreptococcus russellii</name>
    <dbReference type="NCBI Taxonomy" id="215200"/>
    <lineage>
        <taxon>Bacteria</taxon>
        <taxon>Bacillati</taxon>
        <taxon>Bacillota</taxon>
        <taxon>Clostridia</taxon>
        <taxon>Peptostreptococcales</taxon>
        <taxon>Peptostreptococcaceae</taxon>
        <taxon>Peptostreptococcus</taxon>
    </lineage>
</organism>
<keyword evidence="2" id="KW-0489">Methyltransferase</keyword>
<dbReference type="OrthoDB" id="9815272at2"/>
<reference evidence="10" key="1">
    <citation type="thesis" date="2015" institute="Rutgers" country="The State University of New Jersey, 14 College Farm Rd., New Brunswick, NJ, USA">
        <title>Ammonia toxicity in bacteria and its implications for treatment of and resource recovery from highly nitrogenous organic wastes.</title>
        <authorList>
            <person name="Luther A.K."/>
        </authorList>
    </citation>
    <scope>NUCLEOTIDE SEQUENCE</scope>
    <source>
        <strain evidence="10">RT-10B</strain>
    </source>
</reference>
<keyword evidence="4" id="KW-0949">S-adenosyl-L-methionine</keyword>
<feature type="domain" description="Type II methyltransferase M.TaqI-like" evidence="8">
    <location>
        <begin position="89"/>
        <end position="233"/>
    </location>
</feature>
<dbReference type="PANTHER" id="PTHR33841:SF6">
    <property type="entry name" value="TYPE II METHYLTRANSFERASE M.HINDII"/>
    <property type="match status" value="1"/>
</dbReference>
<dbReference type="PRINTS" id="PR00507">
    <property type="entry name" value="N12N6MTFRASE"/>
</dbReference>
<dbReference type="InterPro" id="IPR029063">
    <property type="entry name" value="SAM-dependent_MTases_sf"/>
</dbReference>
<dbReference type="InterPro" id="IPR002052">
    <property type="entry name" value="DNA_methylase_N6_adenine_CS"/>
</dbReference>